<dbReference type="AlphaFoldDB" id="A0A926IHG1"/>
<name>A0A926IHG1_9FIRM</name>
<comment type="caution">
    <text evidence="1">The sequence shown here is derived from an EMBL/GenBank/DDBJ whole genome shotgun (WGS) entry which is preliminary data.</text>
</comment>
<organism evidence="1 2">
    <name type="scientific">Wansuia hejianensis</name>
    <dbReference type="NCBI Taxonomy" id="2763667"/>
    <lineage>
        <taxon>Bacteria</taxon>
        <taxon>Bacillati</taxon>
        <taxon>Bacillota</taxon>
        <taxon>Clostridia</taxon>
        <taxon>Lachnospirales</taxon>
        <taxon>Lachnospiraceae</taxon>
        <taxon>Wansuia</taxon>
    </lineage>
</organism>
<dbReference type="RefSeq" id="WP_249323474.1">
    <property type="nucleotide sequence ID" value="NZ_JACRTK010000002.1"/>
</dbReference>
<gene>
    <name evidence="1" type="ORF">H8689_05765</name>
</gene>
<proteinExistence type="predicted"/>
<keyword evidence="2" id="KW-1185">Reference proteome</keyword>
<reference evidence="1 2" key="1">
    <citation type="submission" date="2020-08" db="EMBL/GenBank/DDBJ databases">
        <title>Genome public.</title>
        <authorList>
            <person name="Liu C."/>
            <person name="Sun Q."/>
        </authorList>
    </citation>
    <scope>NUCLEOTIDE SEQUENCE [LARGE SCALE GENOMIC DNA]</scope>
    <source>
        <strain evidence="1 2">NSJ-26</strain>
    </source>
</reference>
<accession>A0A926IHG1</accession>
<dbReference type="EMBL" id="JACRTK010000002">
    <property type="protein sequence ID" value="MBC8590637.1"/>
    <property type="molecule type" value="Genomic_DNA"/>
</dbReference>
<sequence>MKGPCKSCERREINCHSRCLEFLKYRNRLDKINQIKREEMNFISYSFDRKLKMGVGRLI</sequence>
<evidence type="ECO:0000313" key="2">
    <source>
        <dbReference type="Proteomes" id="UP000601522"/>
    </source>
</evidence>
<protein>
    <submittedName>
        <fullName evidence="1">Uncharacterized protein</fullName>
    </submittedName>
</protein>
<dbReference type="Proteomes" id="UP000601522">
    <property type="component" value="Unassembled WGS sequence"/>
</dbReference>
<evidence type="ECO:0000313" key="1">
    <source>
        <dbReference type="EMBL" id="MBC8590637.1"/>
    </source>
</evidence>